<accession>A0A926HSU9</accession>
<keyword evidence="7" id="KW-1185">Reference proteome</keyword>
<dbReference type="SFLD" id="SFLDG01129">
    <property type="entry name" value="C1.5:_HAD__Beta-PGM__Phosphata"/>
    <property type="match status" value="1"/>
</dbReference>
<dbReference type="SFLD" id="SFLDG01135">
    <property type="entry name" value="C1.5.6:_HAD__Beta-PGM__Phospha"/>
    <property type="match status" value="1"/>
</dbReference>
<organism evidence="6 7">
    <name type="scientific">Yeguia hominis</name>
    <dbReference type="NCBI Taxonomy" id="2763662"/>
    <lineage>
        <taxon>Bacteria</taxon>
        <taxon>Bacillati</taxon>
        <taxon>Bacillota</taxon>
        <taxon>Clostridia</taxon>
        <taxon>Eubacteriales</taxon>
        <taxon>Yeguiaceae</taxon>
        <taxon>Yeguia</taxon>
    </lineage>
</organism>
<dbReference type="InterPro" id="IPR023214">
    <property type="entry name" value="HAD_sf"/>
</dbReference>
<evidence type="ECO:0000313" key="6">
    <source>
        <dbReference type="EMBL" id="MBC8533796.1"/>
    </source>
</evidence>
<comment type="caution">
    <text evidence="6">The sequence shown here is derived from an EMBL/GenBank/DDBJ whole genome shotgun (WGS) entry which is preliminary data.</text>
</comment>
<protein>
    <submittedName>
        <fullName evidence="6">HAD-IA family hydrolase</fullName>
    </submittedName>
</protein>
<dbReference type="PANTHER" id="PTHR46193">
    <property type="entry name" value="6-PHOSPHOGLUCONATE PHOSPHATASE"/>
    <property type="match status" value="1"/>
</dbReference>
<comment type="similarity">
    <text evidence="2">Belongs to the HAD-like hydrolase superfamily. CbbY/CbbZ/Gph/YieH family.</text>
</comment>
<dbReference type="InterPro" id="IPR036412">
    <property type="entry name" value="HAD-like_sf"/>
</dbReference>
<keyword evidence="6" id="KW-0378">Hydrolase</keyword>
<dbReference type="PRINTS" id="PR00413">
    <property type="entry name" value="HADHALOGNASE"/>
</dbReference>
<evidence type="ECO:0000256" key="3">
    <source>
        <dbReference type="ARBA" id="ARBA00022723"/>
    </source>
</evidence>
<dbReference type="Gene3D" id="3.40.50.1000">
    <property type="entry name" value="HAD superfamily/HAD-like"/>
    <property type="match status" value="1"/>
</dbReference>
<keyword evidence="5" id="KW-0119">Carbohydrate metabolism</keyword>
<dbReference type="Pfam" id="PF00702">
    <property type="entry name" value="Hydrolase"/>
    <property type="match status" value="1"/>
</dbReference>
<dbReference type="NCBIfam" id="TIGR01509">
    <property type="entry name" value="HAD-SF-IA-v3"/>
    <property type="match status" value="1"/>
</dbReference>
<comment type="cofactor">
    <cofactor evidence="1">
        <name>Mg(2+)</name>
        <dbReference type="ChEBI" id="CHEBI:18420"/>
    </cofactor>
</comment>
<dbReference type="InterPro" id="IPR006439">
    <property type="entry name" value="HAD-SF_hydro_IA"/>
</dbReference>
<evidence type="ECO:0000256" key="5">
    <source>
        <dbReference type="ARBA" id="ARBA00023277"/>
    </source>
</evidence>
<evidence type="ECO:0000256" key="2">
    <source>
        <dbReference type="ARBA" id="ARBA00006171"/>
    </source>
</evidence>
<keyword evidence="3" id="KW-0479">Metal-binding</keyword>
<gene>
    <name evidence="6" type="ORF">IAG03_07220</name>
</gene>
<reference evidence="6" key="1">
    <citation type="submission" date="2020-08" db="EMBL/GenBank/DDBJ databases">
        <title>Genome public.</title>
        <authorList>
            <person name="Liu C."/>
            <person name="Sun Q."/>
        </authorList>
    </citation>
    <scope>NUCLEOTIDE SEQUENCE</scope>
    <source>
        <strain evidence="6">NSJ-40</strain>
    </source>
</reference>
<sequence>MNVRAVLFDMDGVLIDSEAVMLRAAMDALREFGIETAPADFEPFVGAGEERYLGGPAEKYGFSYQPEYKARAYALYGACVRTDAKVPGDVLSTLQYLKKKGYRLAVGSSADRIKVEYNLAALGLPADFFDELVTGSDVKRKKPFPDVYLYAAEALQVSPADCVVVEDALNGIRAAQNAGMHTIAIASTFPREQLEEVSPEEVIDHLGELKNLL</sequence>
<keyword evidence="4" id="KW-0460">Magnesium</keyword>
<dbReference type="AlphaFoldDB" id="A0A926HSU9"/>
<dbReference type="NCBIfam" id="TIGR01549">
    <property type="entry name" value="HAD-SF-IA-v1"/>
    <property type="match status" value="1"/>
</dbReference>
<dbReference type="SFLD" id="SFLDS00003">
    <property type="entry name" value="Haloacid_Dehalogenase"/>
    <property type="match status" value="1"/>
</dbReference>
<dbReference type="RefSeq" id="WP_249319452.1">
    <property type="nucleotide sequence ID" value="NZ_JACRSN010000009.1"/>
</dbReference>
<dbReference type="InterPro" id="IPR023198">
    <property type="entry name" value="PGP-like_dom2"/>
</dbReference>
<dbReference type="GO" id="GO:0046872">
    <property type="term" value="F:metal ion binding"/>
    <property type="evidence" value="ECO:0007669"/>
    <property type="project" value="UniProtKB-KW"/>
</dbReference>
<dbReference type="Proteomes" id="UP000651482">
    <property type="component" value="Unassembled WGS sequence"/>
</dbReference>
<dbReference type="GO" id="GO:0016787">
    <property type="term" value="F:hydrolase activity"/>
    <property type="evidence" value="ECO:0007669"/>
    <property type="project" value="UniProtKB-KW"/>
</dbReference>
<dbReference type="Gene3D" id="1.10.150.240">
    <property type="entry name" value="Putative phosphatase, domain 2"/>
    <property type="match status" value="1"/>
</dbReference>
<dbReference type="SUPFAM" id="SSF56784">
    <property type="entry name" value="HAD-like"/>
    <property type="match status" value="1"/>
</dbReference>
<name>A0A926HSU9_9FIRM</name>
<evidence type="ECO:0000256" key="1">
    <source>
        <dbReference type="ARBA" id="ARBA00001946"/>
    </source>
</evidence>
<dbReference type="PANTHER" id="PTHR46193:SF18">
    <property type="entry name" value="HEXITOL PHOSPHATASE B"/>
    <property type="match status" value="1"/>
</dbReference>
<evidence type="ECO:0000256" key="4">
    <source>
        <dbReference type="ARBA" id="ARBA00022842"/>
    </source>
</evidence>
<dbReference type="InterPro" id="IPR051600">
    <property type="entry name" value="Beta-PGM-like"/>
</dbReference>
<dbReference type="EMBL" id="JACRSN010000009">
    <property type="protein sequence ID" value="MBC8533796.1"/>
    <property type="molecule type" value="Genomic_DNA"/>
</dbReference>
<evidence type="ECO:0000313" key="7">
    <source>
        <dbReference type="Proteomes" id="UP000651482"/>
    </source>
</evidence>
<proteinExistence type="inferred from homology"/>